<dbReference type="PANTHER" id="PTHR45732:SF7">
    <property type="entry name" value="ADP-RIBOSYLATION FACTOR-LIKE PROTEIN 8"/>
    <property type="match status" value="1"/>
</dbReference>
<dbReference type="PROSITE" id="PS51417">
    <property type="entry name" value="ARF"/>
    <property type="match status" value="1"/>
</dbReference>
<dbReference type="FunFam" id="3.40.50.300:FF:001120">
    <property type="entry name" value="ADP-ribosylation factor family"/>
    <property type="match status" value="1"/>
</dbReference>
<feature type="non-terminal residue" evidence="5">
    <location>
        <position position="173"/>
    </location>
</feature>
<feature type="non-terminal residue" evidence="5">
    <location>
        <position position="1"/>
    </location>
</feature>
<name>A0A146KGP0_9EUKA</name>
<sequence length="173" mass="19589">FLTWLKSLFYQKELQACIIGLQGAGKTTLTNAICNDPDRDNTIPTIGFNVREVKKGKVNLNLWDLGGQNKFRNLWERYCNDAQCVLFVIDSTDQGKLAEAKEELFKLIQMDTLIGKPLLVLANKGDLQTSMKAEQLEQILDLSQITGREVCIYNISAKNATNIDVVIKWMTKF</sequence>
<evidence type="ECO:0000256" key="2">
    <source>
        <dbReference type="ARBA" id="ARBA00023134"/>
    </source>
</evidence>
<dbReference type="PANTHER" id="PTHR45732">
    <property type="entry name" value="ADP-RIBOSYLATION FACTOR-LIKE PROTEIN 8"/>
    <property type="match status" value="1"/>
</dbReference>
<dbReference type="InterPro" id="IPR006689">
    <property type="entry name" value="Small_GTPase_ARF/SAR"/>
</dbReference>
<evidence type="ECO:0000313" key="5">
    <source>
        <dbReference type="EMBL" id="JAP94805.1"/>
    </source>
</evidence>
<dbReference type="SMART" id="SM00177">
    <property type="entry name" value="ARF"/>
    <property type="match status" value="1"/>
</dbReference>
<feature type="binding site" evidence="3">
    <location>
        <position position="67"/>
    </location>
    <ligand>
        <name>GTP</name>
        <dbReference type="ChEBI" id="CHEBI:37565"/>
    </ligand>
</feature>
<feature type="binding site" evidence="3">
    <location>
        <begin position="123"/>
        <end position="126"/>
    </location>
    <ligand>
        <name>GTP</name>
        <dbReference type="ChEBI" id="CHEBI:37565"/>
    </ligand>
</feature>
<dbReference type="PROSITE" id="PS51419">
    <property type="entry name" value="RAB"/>
    <property type="match status" value="1"/>
</dbReference>
<keyword evidence="4" id="KW-0479">Metal-binding</keyword>
<dbReference type="InterPro" id="IPR005225">
    <property type="entry name" value="Small_GTP-bd"/>
</dbReference>
<dbReference type="Pfam" id="PF00025">
    <property type="entry name" value="Arf"/>
    <property type="match status" value="1"/>
</dbReference>
<dbReference type="PRINTS" id="PR00449">
    <property type="entry name" value="RASTRNSFRMNG"/>
</dbReference>
<evidence type="ECO:0000256" key="3">
    <source>
        <dbReference type="PIRSR" id="PIRSR606689-1"/>
    </source>
</evidence>
<dbReference type="NCBIfam" id="TIGR00231">
    <property type="entry name" value="small_GTP"/>
    <property type="match status" value="1"/>
</dbReference>
<dbReference type="AlphaFoldDB" id="A0A146KGP0"/>
<evidence type="ECO:0000256" key="1">
    <source>
        <dbReference type="ARBA" id="ARBA00022741"/>
    </source>
</evidence>
<dbReference type="SMART" id="SM00175">
    <property type="entry name" value="RAB"/>
    <property type="match status" value="1"/>
</dbReference>
<dbReference type="GO" id="GO:0003924">
    <property type="term" value="F:GTPase activity"/>
    <property type="evidence" value="ECO:0007669"/>
    <property type="project" value="InterPro"/>
</dbReference>
<accession>A0A146KGP0</accession>
<feature type="binding site" evidence="4">
    <location>
        <position position="27"/>
    </location>
    <ligand>
        <name>Mg(2+)</name>
        <dbReference type="ChEBI" id="CHEBI:18420"/>
    </ligand>
</feature>
<reference evidence="5" key="1">
    <citation type="submission" date="2015-07" db="EMBL/GenBank/DDBJ databases">
        <title>Adaptation to a free-living lifestyle via gene acquisitions in the diplomonad Trepomonas sp. PC1.</title>
        <authorList>
            <person name="Xu F."/>
            <person name="Jerlstrom-Hultqvist J."/>
            <person name="Kolisko M."/>
            <person name="Simpson A.G.B."/>
            <person name="Roger A.J."/>
            <person name="Svard S.G."/>
            <person name="Andersson J.O."/>
        </authorList>
    </citation>
    <scope>NUCLEOTIDE SEQUENCE</scope>
    <source>
        <strain evidence="5">PC1</strain>
    </source>
</reference>
<dbReference type="InterPro" id="IPR027417">
    <property type="entry name" value="P-loop_NTPase"/>
</dbReference>
<proteinExistence type="predicted"/>
<dbReference type="Gene3D" id="3.40.50.300">
    <property type="entry name" value="P-loop containing nucleotide triphosphate hydrolases"/>
    <property type="match status" value="1"/>
</dbReference>
<feature type="binding site" evidence="3">
    <location>
        <begin position="20"/>
        <end position="27"/>
    </location>
    <ligand>
        <name>GTP</name>
        <dbReference type="ChEBI" id="CHEBI:37565"/>
    </ligand>
</feature>
<dbReference type="GO" id="GO:0005525">
    <property type="term" value="F:GTP binding"/>
    <property type="evidence" value="ECO:0007669"/>
    <property type="project" value="UniProtKB-KW"/>
</dbReference>
<feature type="binding site" evidence="4">
    <location>
        <position position="45"/>
    </location>
    <ligand>
        <name>Mg(2+)</name>
        <dbReference type="ChEBI" id="CHEBI:18420"/>
    </ligand>
</feature>
<keyword evidence="2 3" id="KW-0342">GTP-binding</keyword>
<organism evidence="5">
    <name type="scientific">Trepomonas sp. PC1</name>
    <dbReference type="NCBI Taxonomy" id="1076344"/>
    <lineage>
        <taxon>Eukaryota</taxon>
        <taxon>Metamonada</taxon>
        <taxon>Diplomonadida</taxon>
        <taxon>Hexamitidae</taxon>
        <taxon>Hexamitinae</taxon>
        <taxon>Trepomonas</taxon>
    </lineage>
</organism>
<dbReference type="EMBL" id="GDID01001801">
    <property type="protein sequence ID" value="JAP94805.1"/>
    <property type="molecule type" value="Transcribed_RNA"/>
</dbReference>
<dbReference type="SMART" id="SM00178">
    <property type="entry name" value="SAR"/>
    <property type="match status" value="1"/>
</dbReference>
<keyword evidence="4" id="KW-0460">Magnesium</keyword>
<protein>
    <submittedName>
        <fullName evidence="5">ADP-ribosylation factor</fullName>
    </submittedName>
</protein>
<dbReference type="SUPFAM" id="SSF52540">
    <property type="entry name" value="P-loop containing nucleoside triphosphate hydrolases"/>
    <property type="match status" value="1"/>
</dbReference>
<keyword evidence="1 3" id="KW-0547">Nucleotide-binding</keyword>
<gene>
    <name evidence="5" type="ORF">TPC1_12412</name>
</gene>
<dbReference type="GO" id="GO:0046872">
    <property type="term" value="F:metal ion binding"/>
    <property type="evidence" value="ECO:0007669"/>
    <property type="project" value="UniProtKB-KW"/>
</dbReference>
<evidence type="ECO:0000256" key="4">
    <source>
        <dbReference type="PIRSR" id="PIRSR606689-2"/>
    </source>
</evidence>